<evidence type="ECO:0000259" key="2">
    <source>
        <dbReference type="PROSITE" id="PS50076"/>
    </source>
</evidence>
<feature type="region of interest" description="Disordered" evidence="1">
    <location>
        <begin position="1"/>
        <end position="40"/>
    </location>
</feature>
<dbReference type="STRING" id="1842727.RD110_15845"/>
<dbReference type="CDD" id="cd06257">
    <property type="entry name" value="DnaJ"/>
    <property type="match status" value="1"/>
</dbReference>
<keyword evidence="4" id="KW-1185">Reference proteome</keyword>
<dbReference type="AlphaFoldDB" id="A0A1P8JXK4"/>
<sequence>MTHYDTLGCKPDATPDELKSAARRAASAAHPDREGGSDAAMAKVNQAREVLLDPERRAHYDATGEDRTGPSLMDKATQLLVDIFSEAIEREGHIVNYVRAGLKDMLANADREKADTKTKITRLEKRRGKVKVKTGDNLVDMLITGQLDRHNAMLKSIESAAAMATRALELLDAYEEPDEGPAFATARPTVSPDIALMQAIFGRGFR</sequence>
<accession>A0A1P8JXK4</accession>
<name>A0A1P8JXK4_9BURK</name>
<evidence type="ECO:0000256" key="1">
    <source>
        <dbReference type="SAM" id="MobiDB-lite"/>
    </source>
</evidence>
<protein>
    <recommendedName>
        <fullName evidence="2">J domain-containing protein</fullName>
    </recommendedName>
</protein>
<dbReference type="PANTHER" id="PTHR24074">
    <property type="entry name" value="CO-CHAPERONE PROTEIN DJLA"/>
    <property type="match status" value="1"/>
</dbReference>
<dbReference type="KEGG" id="rhy:RD110_15845"/>
<proteinExistence type="predicted"/>
<dbReference type="Proteomes" id="UP000186609">
    <property type="component" value="Chromosome"/>
</dbReference>
<dbReference type="RefSeq" id="WP_076200373.1">
    <property type="nucleotide sequence ID" value="NZ_CP019236.1"/>
</dbReference>
<dbReference type="SMART" id="SM00271">
    <property type="entry name" value="DnaJ"/>
    <property type="match status" value="1"/>
</dbReference>
<dbReference type="EMBL" id="CP019236">
    <property type="protein sequence ID" value="APW38494.1"/>
    <property type="molecule type" value="Genomic_DNA"/>
</dbReference>
<dbReference type="InterPro" id="IPR036869">
    <property type="entry name" value="J_dom_sf"/>
</dbReference>
<dbReference type="InterPro" id="IPR001623">
    <property type="entry name" value="DnaJ_domain"/>
</dbReference>
<reference evidence="3 4" key="1">
    <citation type="submission" date="2017-01" db="EMBL/GenBank/DDBJ databases">
        <authorList>
            <person name="Mah S.A."/>
            <person name="Swanson W.J."/>
            <person name="Moy G.W."/>
            <person name="Vacquier V.D."/>
        </authorList>
    </citation>
    <scope>NUCLEOTIDE SEQUENCE [LARGE SCALE GENOMIC DNA]</scope>
    <source>
        <strain evidence="3 4">DCY110</strain>
    </source>
</reference>
<dbReference type="PRINTS" id="PR00625">
    <property type="entry name" value="JDOMAIN"/>
</dbReference>
<feature type="domain" description="J" evidence="2">
    <location>
        <begin position="2"/>
        <end position="64"/>
    </location>
</feature>
<evidence type="ECO:0000313" key="3">
    <source>
        <dbReference type="EMBL" id="APW38494.1"/>
    </source>
</evidence>
<gene>
    <name evidence="3" type="ORF">RD110_15845</name>
</gene>
<dbReference type="Gene3D" id="1.10.287.110">
    <property type="entry name" value="DnaJ domain"/>
    <property type="match status" value="1"/>
</dbReference>
<evidence type="ECO:0000313" key="4">
    <source>
        <dbReference type="Proteomes" id="UP000186609"/>
    </source>
</evidence>
<dbReference type="SUPFAM" id="SSF46565">
    <property type="entry name" value="Chaperone J-domain"/>
    <property type="match status" value="1"/>
</dbReference>
<organism evidence="3 4">
    <name type="scientific">Rhodoferax koreensis</name>
    <dbReference type="NCBI Taxonomy" id="1842727"/>
    <lineage>
        <taxon>Bacteria</taxon>
        <taxon>Pseudomonadati</taxon>
        <taxon>Pseudomonadota</taxon>
        <taxon>Betaproteobacteria</taxon>
        <taxon>Burkholderiales</taxon>
        <taxon>Comamonadaceae</taxon>
        <taxon>Rhodoferax</taxon>
    </lineage>
</organism>
<dbReference type="PROSITE" id="PS50076">
    <property type="entry name" value="DNAJ_2"/>
    <property type="match status" value="1"/>
</dbReference>
<dbReference type="InterPro" id="IPR050817">
    <property type="entry name" value="DjlA_DnaK_co-chaperone"/>
</dbReference>
<dbReference type="OrthoDB" id="8960697at2"/>
<dbReference type="Pfam" id="PF00226">
    <property type="entry name" value="DnaJ"/>
    <property type="match status" value="1"/>
</dbReference>